<keyword evidence="3" id="KW-1185">Reference proteome</keyword>
<dbReference type="InterPro" id="IPR002589">
    <property type="entry name" value="Macro_dom"/>
</dbReference>
<dbReference type="InterPro" id="IPR043472">
    <property type="entry name" value="Macro_dom-like"/>
</dbReference>
<dbReference type="SUPFAM" id="SSF52949">
    <property type="entry name" value="Macro domain-like"/>
    <property type="match status" value="1"/>
</dbReference>
<dbReference type="Proteomes" id="UP000658514">
    <property type="component" value="Unassembled WGS sequence"/>
</dbReference>
<dbReference type="EMBL" id="JACJQH010000003">
    <property type="protein sequence ID" value="MBD2194327.1"/>
    <property type="molecule type" value="Genomic_DNA"/>
</dbReference>
<dbReference type="Gene3D" id="3.40.220.10">
    <property type="entry name" value="Leucine Aminopeptidase, subunit E, domain 1"/>
    <property type="match status" value="1"/>
</dbReference>
<dbReference type="PANTHER" id="PTHR34413:SF2">
    <property type="entry name" value="PROPHAGE TAIL FIBER ASSEMBLY PROTEIN HOMOLOG TFAE-RELATED"/>
    <property type="match status" value="1"/>
</dbReference>
<dbReference type="RefSeq" id="WP_190546678.1">
    <property type="nucleotide sequence ID" value="NZ_CAWPNO010000062.1"/>
</dbReference>
<evidence type="ECO:0000313" key="3">
    <source>
        <dbReference type="Proteomes" id="UP000658514"/>
    </source>
</evidence>
<dbReference type="PANTHER" id="PTHR34413">
    <property type="entry name" value="PROPHAGE TAIL FIBER ASSEMBLY PROTEIN HOMOLOG TFAE-RELATED-RELATED"/>
    <property type="match status" value="1"/>
</dbReference>
<comment type="caution">
    <text evidence="2">The sequence shown here is derived from an EMBL/GenBank/DDBJ whole genome shotgun (WGS) entry which is preliminary data.</text>
</comment>
<sequence length="197" mass="21929">MKLILVAPDSSLAAAFQEHFYYLPNVEIVNDYFEWLPNYDCLVSPGNSFGMMDGGIDAAIIKFFGSALMEIVQQQILTRYLGEQPVGTSMIVETGHPLHPFLAHTPTMRVPMSIIGTDVPYVAMWAMLLSVRQHNQNSQYKINSIACPGLGTGIGRVPYSEAARQMALAYDHFLYPPKHLNCFVAASRQLLIWEGSC</sequence>
<dbReference type="InterPro" id="IPR051220">
    <property type="entry name" value="TFA_Chaperone"/>
</dbReference>
<dbReference type="PROSITE" id="PS51154">
    <property type="entry name" value="MACRO"/>
    <property type="match status" value="1"/>
</dbReference>
<evidence type="ECO:0000259" key="1">
    <source>
        <dbReference type="PROSITE" id="PS51154"/>
    </source>
</evidence>
<dbReference type="Pfam" id="PF01661">
    <property type="entry name" value="Macro"/>
    <property type="match status" value="1"/>
</dbReference>
<accession>A0ABR8A303</accession>
<gene>
    <name evidence="2" type="ORF">H6G24_02300</name>
</gene>
<organism evidence="2 3">
    <name type="scientific">Calothrix parietina FACHB-288</name>
    <dbReference type="NCBI Taxonomy" id="2692896"/>
    <lineage>
        <taxon>Bacteria</taxon>
        <taxon>Bacillati</taxon>
        <taxon>Cyanobacteriota</taxon>
        <taxon>Cyanophyceae</taxon>
        <taxon>Nostocales</taxon>
        <taxon>Calotrichaceae</taxon>
        <taxon>Calothrix</taxon>
    </lineage>
</organism>
<proteinExistence type="predicted"/>
<evidence type="ECO:0000313" key="2">
    <source>
        <dbReference type="EMBL" id="MBD2194327.1"/>
    </source>
</evidence>
<reference evidence="2 3" key="1">
    <citation type="journal article" date="2020" name="ISME J.">
        <title>Comparative genomics reveals insights into cyanobacterial evolution and habitat adaptation.</title>
        <authorList>
            <person name="Chen M.Y."/>
            <person name="Teng W.K."/>
            <person name="Zhao L."/>
            <person name="Hu C.X."/>
            <person name="Zhou Y.K."/>
            <person name="Han B.P."/>
            <person name="Song L.R."/>
            <person name="Shu W.S."/>
        </authorList>
    </citation>
    <scope>NUCLEOTIDE SEQUENCE [LARGE SCALE GENOMIC DNA]</scope>
    <source>
        <strain evidence="2 3">FACHB-288</strain>
    </source>
</reference>
<feature type="domain" description="Macro" evidence="1">
    <location>
        <begin position="1"/>
        <end position="197"/>
    </location>
</feature>
<protein>
    <submittedName>
        <fullName evidence="2">Macro domain-containing protein</fullName>
    </submittedName>
</protein>
<name>A0ABR8A303_9CYAN</name>
<dbReference type="SMART" id="SM00506">
    <property type="entry name" value="A1pp"/>
    <property type="match status" value="1"/>
</dbReference>